<evidence type="ECO:0000313" key="4">
    <source>
        <dbReference type="Proteomes" id="UP001303046"/>
    </source>
</evidence>
<accession>A0ABR1DP34</accession>
<name>A0ABR1DP34_NECAM</name>
<gene>
    <name evidence="3" type="primary">Necator_chrIV.g16857</name>
    <name evidence="3" type="ORF">RB195_003559</name>
</gene>
<evidence type="ECO:0000256" key="1">
    <source>
        <dbReference type="SAM" id="SignalP"/>
    </source>
</evidence>
<evidence type="ECO:0000313" key="3">
    <source>
        <dbReference type="EMBL" id="KAK6752211.1"/>
    </source>
</evidence>
<protein>
    <recommendedName>
        <fullName evidence="2">Ground-like domain-containing protein</fullName>
    </recommendedName>
</protein>
<evidence type="ECO:0000259" key="2">
    <source>
        <dbReference type="Pfam" id="PF04155"/>
    </source>
</evidence>
<dbReference type="Proteomes" id="UP001303046">
    <property type="component" value="Unassembled WGS sequence"/>
</dbReference>
<keyword evidence="4" id="KW-1185">Reference proteome</keyword>
<comment type="caution">
    <text evidence="3">The sequence shown here is derived from an EMBL/GenBank/DDBJ whole genome shotgun (WGS) entry which is preliminary data.</text>
</comment>
<feature type="domain" description="Ground-like" evidence="2">
    <location>
        <begin position="60"/>
        <end position="132"/>
    </location>
</feature>
<dbReference type="InterPro" id="IPR007284">
    <property type="entry name" value="Ground-like_dom"/>
</dbReference>
<feature type="chain" id="PRO_5045476650" description="Ground-like domain-containing protein" evidence="1">
    <location>
        <begin position="22"/>
        <end position="134"/>
    </location>
</feature>
<organism evidence="3 4">
    <name type="scientific">Necator americanus</name>
    <name type="common">Human hookworm</name>
    <dbReference type="NCBI Taxonomy" id="51031"/>
    <lineage>
        <taxon>Eukaryota</taxon>
        <taxon>Metazoa</taxon>
        <taxon>Ecdysozoa</taxon>
        <taxon>Nematoda</taxon>
        <taxon>Chromadorea</taxon>
        <taxon>Rhabditida</taxon>
        <taxon>Rhabditina</taxon>
        <taxon>Rhabditomorpha</taxon>
        <taxon>Strongyloidea</taxon>
        <taxon>Ancylostomatidae</taxon>
        <taxon>Bunostominae</taxon>
        <taxon>Necator</taxon>
    </lineage>
</organism>
<keyword evidence="1" id="KW-0732">Signal</keyword>
<reference evidence="3 4" key="1">
    <citation type="submission" date="2023-08" db="EMBL/GenBank/DDBJ databases">
        <title>A Necator americanus chromosomal reference genome.</title>
        <authorList>
            <person name="Ilik V."/>
            <person name="Petrzelkova K.J."/>
            <person name="Pardy F."/>
            <person name="Fuh T."/>
            <person name="Niatou-Singa F.S."/>
            <person name="Gouil Q."/>
            <person name="Baker L."/>
            <person name="Ritchie M.E."/>
            <person name="Jex A.R."/>
            <person name="Gazzola D."/>
            <person name="Li H."/>
            <person name="Toshio Fujiwara R."/>
            <person name="Zhan B."/>
            <person name="Aroian R.V."/>
            <person name="Pafco B."/>
            <person name="Schwarz E.M."/>
        </authorList>
    </citation>
    <scope>NUCLEOTIDE SEQUENCE [LARGE SCALE GENOMIC DNA]</scope>
    <source>
        <strain evidence="3 4">Aroian</strain>
        <tissue evidence="3">Whole animal</tissue>
    </source>
</reference>
<feature type="signal peptide" evidence="1">
    <location>
        <begin position="1"/>
        <end position="21"/>
    </location>
</feature>
<dbReference type="Pfam" id="PF04155">
    <property type="entry name" value="Ground-like"/>
    <property type="match status" value="1"/>
</dbReference>
<dbReference type="EMBL" id="JAVFWL010000004">
    <property type="protein sequence ID" value="KAK6752211.1"/>
    <property type="molecule type" value="Genomic_DNA"/>
</dbReference>
<sequence length="134" mass="14641">MYFSFLFHFFVVMFLIAPIFSCGFGLGGGGGGCCCGGGGGRKKRSVDDQLEQRFHADDGDKLCSSPEMKQILRKHMTKDPVTSKTNLVNALYQEGDHFFVVCSTGDSVYSAPRSSIFCSSNSTSFNHTCYVFGL</sequence>
<proteinExistence type="predicted"/>